<dbReference type="InterPro" id="IPR035965">
    <property type="entry name" value="PAS-like_dom_sf"/>
</dbReference>
<dbReference type="InterPro" id="IPR003661">
    <property type="entry name" value="HisK_dim/P_dom"/>
</dbReference>
<dbReference type="Pfam" id="PF02518">
    <property type="entry name" value="HATPase_c"/>
    <property type="match status" value="1"/>
</dbReference>
<dbReference type="SUPFAM" id="SSF55874">
    <property type="entry name" value="ATPase domain of HSP90 chaperone/DNA topoisomerase II/histidine kinase"/>
    <property type="match status" value="1"/>
</dbReference>
<evidence type="ECO:0000259" key="10">
    <source>
        <dbReference type="PROSITE" id="PS50109"/>
    </source>
</evidence>
<dbReference type="NCBIfam" id="TIGR00229">
    <property type="entry name" value="sensory_box"/>
    <property type="match status" value="1"/>
</dbReference>
<gene>
    <name evidence="12" type="ORF">C4532_01535</name>
</gene>
<dbReference type="CDD" id="cd00130">
    <property type="entry name" value="PAS"/>
    <property type="match status" value="1"/>
</dbReference>
<evidence type="ECO:0000256" key="8">
    <source>
        <dbReference type="ARBA" id="ARBA00023012"/>
    </source>
</evidence>
<dbReference type="InterPro" id="IPR005467">
    <property type="entry name" value="His_kinase_dom"/>
</dbReference>
<evidence type="ECO:0000313" key="12">
    <source>
        <dbReference type="EMBL" id="RJP74787.1"/>
    </source>
</evidence>
<keyword evidence="8" id="KW-0902">Two-component regulatory system</keyword>
<name>A0A419F8J5_9BACT</name>
<feature type="transmembrane region" description="Helical" evidence="9">
    <location>
        <begin position="78"/>
        <end position="99"/>
    </location>
</feature>
<evidence type="ECO:0000256" key="4">
    <source>
        <dbReference type="ARBA" id="ARBA00022679"/>
    </source>
</evidence>
<evidence type="ECO:0000256" key="7">
    <source>
        <dbReference type="ARBA" id="ARBA00022840"/>
    </source>
</evidence>
<evidence type="ECO:0000256" key="6">
    <source>
        <dbReference type="ARBA" id="ARBA00022777"/>
    </source>
</evidence>
<protein>
    <recommendedName>
        <fullName evidence="2">histidine kinase</fullName>
        <ecNumber evidence="2">2.7.13.3</ecNumber>
    </recommendedName>
</protein>
<proteinExistence type="predicted"/>
<dbReference type="SMART" id="SM00387">
    <property type="entry name" value="HATPase_c"/>
    <property type="match status" value="1"/>
</dbReference>
<dbReference type="InterPro" id="IPR000014">
    <property type="entry name" value="PAS"/>
</dbReference>
<dbReference type="PANTHER" id="PTHR43065:SF10">
    <property type="entry name" value="PEROXIDE STRESS-ACTIVATED HISTIDINE KINASE MAK3"/>
    <property type="match status" value="1"/>
</dbReference>
<evidence type="ECO:0000259" key="11">
    <source>
        <dbReference type="PROSITE" id="PS50113"/>
    </source>
</evidence>
<dbReference type="SMART" id="SM00388">
    <property type="entry name" value="HisKA"/>
    <property type="match status" value="1"/>
</dbReference>
<comment type="caution">
    <text evidence="12">The sequence shown here is derived from an EMBL/GenBank/DDBJ whole genome shotgun (WGS) entry which is preliminary data.</text>
</comment>
<evidence type="ECO:0000256" key="2">
    <source>
        <dbReference type="ARBA" id="ARBA00012438"/>
    </source>
</evidence>
<dbReference type="Gene3D" id="3.30.565.10">
    <property type="entry name" value="Histidine kinase-like ATPase, C-terminal domain"/>
    <property type="match status" value="1"/>
</dbReference>
<keyword evidence="3" id="KW-0597">Phosphoprotein</keyword>
<feature type="domain" description="PAC" evidence="11">
    <location>
        <begin position="267"/>
        <end position="319"/>
    </location>
</feature>
<dbReference type="AlphaFoldDB" id="A0A419F8J5"/>
<feature type="domain" description="Histidine kinase" evidence="10">
    <location>
        <begin position="332"/>
        <end position="542"/>
    </location>
</feature>
<dbReference type="SMART" id="SM00091">
    <property type="entry name" value="PAS"/>
    <property type="match status" value="1"/>
</dbReference>
<dbReference type="CDD" id="cd00082">
    <property type="entry name" value="HisKA"/>
    <property type="match status" value="1"/>
</dbReference>
<dbReference type="Pfam" id="PF25323">
    <property type="entry name" value="6TM_PilS"/>
    <property type="match status" value="1"/>
</dbReference>
<keyword evidence="4" id="KW-0808">Transferase</keyword>
<dbReference type="PROSITE" id="PS51257">
    <property type="entry name" value="PROKAR_LIPOPROTEIN"/>
    <property type="match status" value="1"/>
</dbReference>
<dbReference type="PRINTS" id="PR00344">
    <property type="entry name" value="BCTRLSENSOR"/>
</dbReference>
<accession>A0A419F8J5</accession>
<evidence type="ECO:0000256" key="5">
    <source>
        <dbReference type="ARBA" id="ARBA00022741"/>
    </source>
</evidence>
<evidence type="ECO:0000256" key="1">
    <source>
        <dbReference type="ARBA" id="ARBA00000085"/>
    </source>
</evidence>
<dbReference type="Gene3D" id="1.10.287.130">
    <property type="match status" value="1"/>
</dbReference>
<evidence type="ECO:0000256" key="3">
    <source>
        <dbReference type="ARBA" id="ARBA00022553"/>
    </source>
</evidence>
<sequence>MMDPFKTDVEQGRLVLKRFALARAVIVAFVGLACGGLQLKSGATLDLSTAYLYVIFAVALIESCIIILMLWMEHKPTIRFSALLLCADIVLVSGIVVVTGGSKSIFAFLYIAVILSASILLSFNWNLLIATTCSLLFVLGAFLEWKGLIIPASAFRWMEPRMALPDLWAYTGIKVFAFYLTAFLAGYLSRWVGLLQLFQQNVLNSFSSGFISVNHECLVTFLNPAGENLLRRSLSEVEGKPVSFAFPLADGQPNPLEESIRDRREFQSREIAVKRGDGEQIPVGITVSHIKGNGRKILGAVASFVDLSERKRMEEKLRRTDRLAAVGEMSTSLAHEIRNPVASIRGAIQELADNVQFDGVNGRLMQIAVRECDQLSKVVSKFLTFVSPGPSSRQRFAIGQLLDEVVAFAERCCCNGSVTILKQYDADLGFMMGDCSQIKEAVLNVLRNGIESMPGGGMLHVGARIDPGKPTHAVITVQDAGCGLGPDEREKIFDPFYTTKPKGSGLGLAIAHKIVSAHDGSIEVQSIKGRGTAVTIVLPNEI</sequence>
<feature type="transmembrane region" description="Helical" evidence="9">
    <location>
        <begin position="20"/>
        <end position="39"/>
    </location>
</feature>
<evidence type="ECO:0000313" key="13">
    <source>
        <dbReference type="Proteomes" id="UP000285961"/>
    </source>
</evidence>
<dbReference type="InterPro" id="IPR036097">
    <property type="entry name" value="HisK_dim/P_sf"/>
</dbReference>
<dbReference type="InterPro" id="IPR000700">
    <property type="entry name" value="PAS-assoc_C"/>
</dbReference>
<keyword evidence="6" id="KW-0418">Kinase</keyword>
<feature type="transmembrane region" description="Helical" evidence="9">
    <location>
        <begin position="135"/>
        <end position="155"/>
    </location>
</feature>
<keyword evidence="9" id="KW-0472">Membrane</keyword>
<comment type="catalytic activity">
    <reaction evidence="1">
        <text>ATP + protein L-histidine = ADP + protein N-phospho-L-histidine.</text>
        <dbReference type="EC" id="2.7.13.3"/>
    </reaction>
</comment>
<dbReference type="PANTHER" id="PTHR43065">
    <property type="entry name" value="SENSOR HISTIDINE KINASE"/>
    <property type="match status" value="1"/>
</dbReference>
<keyword evidence="9" id="KW-0812">Transmembrane</keyword>
<feature type="transmembrane region" description="Helical" evidence="9">
    <location>
        <begin position="167"/>
        <end position="188"/>
    </location>
</feature>
<keyword evidence="9" id="KW-1133">Transmembrane helix</keyword>
<dbReference type="GO" id="GO:0005524">
    <property type="term" value="F:ATP binding"/>
    <property type="evidence" value="ECO:0007669"/>
    <property type="project" value="UniProtKB-KW"/>
</dbReference>
<organism evidence="12 13">
    <name type="scientific">Candidatus Abyssobacteria bacterium SURF_17</name>
    <dbReference type="NCBI Taxonomy" id="2093361"/>
    <lineage>
        <taxon>Bacteria</taxon>
        <taxon>Pseudomonadati</taxon>
        <taxon>Candidatus Hydrogenedentota</taxon>
        <taxon>Candidatus Abyssobacteria</taxon>
    </lineage>
</organism>
<evidence type="ECO:0000256" key="9">
    <source>
        <dbReference type="SAM" id="Phobius"/>
    </source>
</evidence>
<dbReference type="SUPFAM" id="SSF47384">
    <property type="entry name" value="Homodimeric domain of signal transducing histidine kinase"/>
    <property type="match status" value="1"/>
</dbReference>
<dbReference type="InterPro" id="IPR003594">
    <property type="entry name" value="HATPase_dom"/>
</dbReference>
<feature type="transmembrane region" description="Helical" evidence="9">
    <location>
        <begin position="105"/>
        <end position="123"/>
    </location>
</feature>
<keyword evidence="7" id="KW-0067">ATP-binding</keyword>
<dbReference type="InterPro" id="IPR004358">
    <property type="entry name" value="Sig_transdc_His_kin-like_C"/>
</dbReference>
<dbReference type="EC" id="2.7.13.3" evidence="2"/>
<dbReference type="Gene3D" id="3.30.450.20">
    <property type="entry name" value="PAS domain"/>
    <property type="match status" value="1"/>
</dbReference>
<keyword evidence="5" id="KW-0547">Nucleotide-binding</keyword>
<dbReference type="Pfam" id="PF00512">
    <property type="entry name" value="HisKA"/>
    <property type="match status" value="1"/>
</dbReference>
<dbReference type="Pfam" id="PF13426">
    <property type="entry name" value="PAS_9"/>
    <property type="match status" value="1"/>
</dbReference>
<dbReference type="PROSITE" id="PS50109">
    <property type="entry name" value="HIS_KIN"/>
    <property type="match status" value="1"/>
</dbReference>
<dbReference type="EMBL" id="QZKI01000010">
    <property type="protein sequence ID" value="RJP74787.1"/>
    <property type="molecule type" value="Genomic_DNA"/>
</dbReference>
<dbReference type="PROSITE" id="PS50113">
    <property type="entry name" value="PAC"/>
    <property type="match status" value="1"/>
</dbReference>
<reference evidence="12 13" key="1">
    <citation type="journal article" date="2017" name="ISME J.">
        <title>Energy and carbon metabolisms in a deep terrestrial subsurface fluid microbial community.</title>
        <authorList>
            <person name="Momper L."/>
            <person name="Jungbluth S.P."/>
            <person name="Lee M.D."/>
            <person name="Amend J.P."/>
        </authorList>
    </citation>
    <scope>NUCLEOTIDE SEQUENCE [LARGE SCALE GENOMIC DNA]</scope>
    <source>
        <strain evidence="12">SURF_17</strain>
    </source>
</reference>
<dbReference type="Proteomes" id="UP000285961">
    <property type="component" value="Unassembled WGS sequence"/>
</dbReference>
<feature type="transmembrane region" description="Helical" evidence="9">
    <location>
        <begin position="51"/>
        <end position="71"/>
    </location>
</feature>
<dbReference type="SUPFAM" id="SSF55785">
    <property type="entry name" value="PYP-like sensor domain (PAS domain)"/>
    <property type="match status" value="1"/>
</dbReference>
<dbReference type="GO" id="GO:0000155">
    <property type="term" value="F:phosphorelay sensor kinase activity"/>
    <property type="evidence" value="ECO:0007669"/>
    <property type="project" value="InterPro"/>
</dbReference>
<dbReference type="InterPro" id="IPR036890">
    <property type="entry name" value="HATPase_C_sf"/>
</dbReference>